<dbReference type="EMBL" id="RBNJ01004337">
    <property type="protein sequence ID" value="RUS30055.1"/>
    <property type="molecule type" value="Genomic_DNA"/>
</dbReference>
<feature type="region of interest" description="Disordered" evidence="1">
    <location>
        <begin position="366"/>
        <end position="390"/>
    </location>
</feature>
<feature type="region of interest" description="Disordered" evidence="1">
    <location>
        <begin position="274"/>
        <end position="346"/>
    </location>
</feature>
<evidence type="ECO:0000313" key="2">
    <source>
        <dbReference type="EMBL" id="RUS30055.1"/>
    </source>
</evidence>
<feature type="region of interest" description="Disordered" evidence="1">
    <location>
        <begin position="22"/>
        <end position="82"/>
    </location>
</feature>
<feature type="compositionally biased region" description="Polar residues" evidence="1">
    <location>
        <begin position="283"/>
        <end position="293"/>
    </location>
</feature>
<feature type="compositionally biased region" description="Low complexity" evidence="1">
    <location>
        <begin position="301"/>
        <end position="315"/>
    </location>
</feature>
<proteinExistence type="predicted"/>
<accession>A0A433QJV8</accession>
<dbReference type="Proteomes" id="UP000274822">
    <property type="component" value="Unassembled WGS sequence"/>
</dbReference>
<protein>
    <submittedName>
        <fullName evidence="2">Uncharacterized protein</fullName>
    </submittedName>
</protein>
<gene>
    <name evidence="2" type="ORF">BC938DRAFT_479901</name>
</gene>
<reference evidence="2 3" key="1">
    <citation type="journal article" date="2018" name="New Phytol.">
        <title>Phylogenomics of Endogonaceae and evolution of mycorrhizas within Mucoromycota.</title>
        <authorList>
            <person name="Chang Y."/>
            <person name="Desiro A."/>
            <person name="Na H."/>
            <person name="Sandor L."/>
            <person name="Lipzen A."/>
            <person name="Clum A."/>
            <person name="Barry K."/>
            <person name="Grigoriev I.V."/>
            <person name="Martin F.M."/>
            <person name="Stajich J.E."/>
            <person name="Smith M.E."/>
            <person name="Bonito G."/>
            <person name="Spatafora J.W."/>
        </authorList>
    </citation>
    <scope>NUCLEOTIDE SEQUENCE [LARGE SCALE GENOMIC DNA]</scope>
    <source>
        <strain evidence="2 3">AD002</strain>
    </source>
</reference>
<evidence type="ECO:0000313" key="3">
    <source>
        <dbReference type="Proteomes" id="UP000274822"/>
    </source>
</evidence>
<feature type="compositionally biased region" description="Basic residues" evidence="1">
    <location>
        <begin position="380"/>
        <end position="390"/>
    </location>
</feature>
<comment type="caution">
    <text evidence="2">The sequence shown here is derived from an EMBL/GenBank/DDBJ whole genome shotgun (WGS) entry which is preliminary data.</text>
</comment>
<sequence length="390" mass="41728">MNGRIVPMAMTPPTITAKFDKKHTRDFKKMDSITTHYSAGRPQTGLKRKNDQHQGGDATPDSPCKKRRFEDGSTATPGRSVPAKLKITMNASKTIHTAKTVTRMAQTVSTITSTVKPAQESQKKPLGHLSSKGVPAHEIANVLRCDRLELRHPGALKTLDNAPLTAQKPVPSKSLAVPKASATTTVAPKVVNSKFCRSKSTVHRTAVVGKTEEPNLARSKSAVLPKRPVVAPVEPSRTKSSVTKKPAPVSLKGKVHIKADNPVKVEAVIEIPAPAPSPKRTRSATLLQKSQENQADRETSVPTAAVVPAPKPTKTINTKQAPVAAAREKEKDNKVDTAAAGPKPVASKTLATKRAVDKLEKVKTKTVSKTGAYGAEPKQPQRRKALAVTN</sequence>
<keyword evidence="3" id="KW-1185">Reference proteome</keyword>
<feature type="compositionally biased region" description="Basic and acidic residues" evidence="1">
    <location>
        <begin position="326"/>
        <end position="335"/>
    </location>
</feature>
<name>A0A433QJV8_9FUNG</name>
<dbReference type="AlphaFoldDB" id="A0A433QJV8"/>
<evidence type="ECO:0000256" key="1">
    <source>
        <dbReference type="SAM" id="MobiDB-lite"/>
    </source>
</evidence>
<organism evidence="2 3">
    <name type="scientific">Jimgerdemannia flammicorona</name>
    <dbReference type="NCBI Taxonomy" id="994334"/>
    <lineage>
        <taxon>Eukaryota</taxon>
        <taxon>Fungi</taxon>
        <taxon>Fungi incertae sedis</taxon>
        <taxon>Mucoromycota</taxon>
        <taxon>Mucoromycotina</taxon>
        <taxon>Endogonomycetes</taxon>
        <taxon>Endogonales</taxon>
        <taxon>Endogonaceae</taxon>
        <taxon>Jimgerdemannia</taxon>
    </lineage>
</organism>